<feature type="transmembrane region" description="Helical" evidence="13">
    <location>
        <begin position="117"/>
        <end position="136"/>
    </location>
</feature>
<evidence type="ECO:0000256" key="4">
    <source>
        <dbReference type="ARBA" id="ARBA00022516"/>
    </source>
</evidence>
<dbReference type="Proteomes" id="UP001055439">
    <property type="component" value="Chromosome 9"/>
</dbReference>
<organism evidence="15 16">
    <name type="scientific">Musa troglodytarum</name>
    <name type="common">fe'i banana</name>
    <dbReference type="NCBI Taxonomy" id="320322"/>
    <lineage>
        <taxon>Eukaryota</taxon>
        <taxon>Viridiplantae</taxon>
        <taxon>Streptophyta</taxon>
        <taxon>Embryophyta</taxon>
        <taxon>Tracheophyta</taxon>
        <taxon>Spermatophyta</taxon>
        <taxon>Magnoliopsida</taxon>
        <taxon>Liliopsida</taxon>
        <taxon>Zingiberales</taxon>
        <taxon>Musaceae</taxon>
        <taxon>Musa</taxon>
    </lineage>
</organism>
<dbReference type="AlphaFoldDB" id="A0A9E7IAE7"/>
<keyword evidence="16" id="KW-1185">Reference proteome</keyword>
<dbReference type="GO" id="GO:0009941">
    <property type="term" value="C:chloroplast envelope"/>
    <property type="evidence" value="ECO:0007669"/>
    <property type="project" value="TreeGrafter"/>
</dbReference>
<comment type="similarity">
    <text evidence="3 12">Belongs to the CDP-alcohol phosphatidyltransferase class-I family.</text>
</comment>
<keyword evidence="9 13" id="KW-0472">Membrane</keyword>
<dbReference type="GO" id="GO:0008444">
    <property type="term" value="F:CDP-diacylglycerol-glycerol-3-phosphate 3-phosphatidyltransferase activity"/>
    <property type="evidence" value="ECO:0007669"/>
    <property type="project" value="InterPro"/>
</dbReference>
<evidence type="ECO:0000313" key="16">
    <source>
        <dbReference type="Proteomes" id="UP001055439"/>
    </source>
</evidence>
<dbReference type="SUPFAM" id="SSF56019">
    <property type="entry name" value="The spindle assembly checkpoint protein mad2"/>
    <property type="match status" value="1"/>
</dbReference>
<keyword evidence="4" id="KW-0444">Lipid biosynthesis</keyword>
<dbReference type="PROSITE" id="PS50815">
    <property type="entry name" value="HORMA"/>
    <property type="match status" value="1"/>
</dbReference>
<keyword evidence="7 13" id="KW-1133">Transmembrane helix</keyword>
<evidence type="ECO:0000259" key="14">
    <source>
        <dbReference type="PROSITE" id="PS50815"/>
    </source>
</evidence>
<dbReference type="PROSITE" id="PS00379">
    <property type="entry name" value="CDP_ALCOHOL_P_TRANSF"/>
    <property type="match status" value="1"/>
</dbReference>
<evidence type="ECO:0000256" key="6">
    <source>
        <dbReference type="ARBA" id="ARBA00022692"/>
    </source>
</evidence>
<dbReference type="InterPro" id="IPR000462">
    <property type="entry name" value="CDP-OH_P_trans"/>
</dbReference>
<keyword evidence="11" id="KW-1208">Phospholipid metabolism</keyword>
<evidence type="ECO:0000256" key="3">
    <source>
        <dbReference type="ARBA" id="ARBA00010441"/>
    </source>
</evidence>
<evidence type="ECO:0000256" key="12">
    <source>
        <dbReference type="RuleBase" id="RU003750"/>
    </source>
</evidence>
<dbReference type="InterPro" id="IPR050324">
    <property type="entry name" value="CDP-alcohol_PTase-I"/>
</dbReference>
<reference evidence="15" key="1">
    <citation type="submission" date="2022-05" db="EMBL/GenBank/DDBJ databases">
        <title>The Musa troglodytarum L. genome provides insights into the mechanism of non-climacteric behaviour and enrichment of carotenoids.</title>
        <authorList>
            <person name="Wang J."/>
        </authorList>
    </citation>
    <scope>NUCLEOTIDE SEQUENCE</scope>
    <source>
        <tissue evidence="15">Leaf</tissue>
    </source>
</reference>
<dbReference type="InterPro" id="IPR043130">
    <property type="entry name" value="CDP-OH_PTrfase_TM_dom"/>
</dbReference>
<dbReference type="PANTHER" id="PTHR14269:SF62">
    <property type="entry name" value="CDP-DIACYLGLYCEROL--GLYCEROL-3-PHOSPHATE 3-PHOSPHATIDYLTRANSFERASE 1, CHLOROPLASTIC"/>
    <property type="match status" value="1"/>
</dbReference>
<evidence type="ECO:0000256" key="10">
    <source>
        <dbReference type="ARBA" id="ARBA00023209"/>
    </source>
</evidence>
<feature type="transmembrane region" description="Helical" evidence="13">
    <location>
        <begin position="247"/>
        <end position="273"/>
    </location>
</feature>
<comment type="subcellular location">
    <subcellularLocation>
        <location evidence="2">Membrane</location>
        <topology evidence="2">Multi-pass membrane protein</topology>
    </subcellularLocation>
</comment>
<accession>A0A9E7IAE7</accession>
<evidence type="ECO:0000256" key="1">
    <source>
        <dbReference type="ARBA" id="ARBA00001936"/>
    </source>
</evidence>
<evidence type="ECO:0000256" key="9">
    <source>
        <dbReference type="ARBA" id="ARBA00023136"/>
    </source>
</evidence>
<dbReference type="Gene3D" id="3.30.900.10">
    <property type="entry name" value="HORMA domain"/>
    <property type="match status" value="1"/>
</dbReference>
<dbReference type="FunFam" id="1.20.120.1760:FF:000008">
    <property type="entry name" value="CDP-diacylglycerol--glycerol-3-phosphate 3-phosphatidyltransferase 2"/>
    <property type="match status" value="1"/>
</dbReference>
<dbReference type="OrthoDB" id="21254at2759"/>
<dbReference type="InterPro" id="IPR004570">
    <property type="entry name" value="Phosphatidylglycerol_P_synth"/>
</dbReference>
<protein>
    <submittedName>
        <fullName evidence="15">HORMA domain</fullName>
    </submittedName>
</protein>
<keyword evidence="8" id="KW-0443">Lipid metabolism</keyword>
<dbReference type="InterPro" id="IPR036570">
    <property type="entry name" value="HORMA_dom_sf"/>
</dbReference>
<evidence type="ECO:0000256" key="11">
    <source>
        <dbReference type="ARBA" id="ARBA00023264"/>
    </source>
</evidence>
<evidence type="ECO:0000313" key="15">
    <source>
        <dbReference type="EMBL" id="URE49375.1"/>
    </source>
</evidence>
<name>A0A9E7IAE7_9LILI</name>
<proteinExistence type="inferred from homology"/>
<feature type="domain" description="HORMA" evidence="14">
    <location>
        <begin position="329"/>
        <end position="529"/>
    </location>
</feature>
<keyword evidence="10" id="KW-0594">Phospholipid biosynthesis</keyword>
<keyword evidence="6 13" id="KW-0812">Transmembrane</keyword>
<evidence type="ECO:0000256" key="7">
    <source>
        <dbReference type="ARBA" id="ARBA00022989"/>
    </source>
</evidence>
<dbReference type="InterPro" id="IPR003511">
    <property type="entry name" value="HORMA_dom"/>
</dbReference>
<evidence type="ECO:0000256" key="8">
    <source>
        <dbReference type="ARBA" id="ARBA00023098"/>
    </source>
</evidence>
<dbReference type="GO" id="GO:0045995">
    <property type="term" value="P:regulation of embryonic development"/>
    <property type="evidence" value="ECO:0007669"/>
    <property type="project" value="UniProtKB-ARBA"/>
</dbReference>
<dbReference type="GO" id="GO:0016020">
    <property type="term" value="C:membrane"/>
    <property type="evidence" value="ECO:0007669"/>
    <property type="project" value="UniProtKB-SubCell"/>
</dbReference>
<dbReference type="PANTHER" id="PTHR14269">
    <property type="entry name" value="CDP-DIACYLGLYCEROL--GLYCEROL-3-PHOSPHATE 3-PHOSPHATIDYLTRANSFERASE-RELATED"/>
    <property type="match status" value="1"/>
</dbReference>
<dbReference type="EMBL" id="CP097511">
    <property type="protein sequence ID" value="URE49375.1"/>
    <property type="molecule type" value="Genomic_DNA"/>
</dbReference>
<sequence>MALGSAQAPLAAVAATSGESVRRRAGDAVRGRSSANGDAASYMGSLYEFRNGRGEIEMNGSGSVKQSPPPLLQQSGTPKLLTLPTVLTIGRVAAVPLLVSSRLTYLLLSLAFYMDGWWATTATTSIFLLAALTDWLDGYIARKMRLGTAFGAFLDPVADKLMVSATLVLLCTKPLKCAVFGDVPWLLAAPSITIIGREITMSSVREWAASQNGRALEAVAVNSFGKWKTATQMTALTVLLASRDPRLAALTVLVAAGVVLLYISAGLAVWSLVVYMKKIWRLLLKYHVASPPGHITESPYASADFGARSPSPAFPGTPWIARTPLLKVRETARVLVEFLEVAITSIVFLKGFYPSEAFERRRYMNVVVHRARHPQLSGYIHSVTAGLLPFVQKTRFLLLHCALVMQPRIEGLVERVNVIFYDNEHVPVEKFVFKIIVNQSYNSKVEENDVEFALRAFLIKLTVAEPLTKPLPSGSGWEVTAYFRALPQDSSNKEAQMWVPTDTKQWLQPPDITPIKSMSSEPLKVQLYLEHPNSSEPKNLGV</sequence>
<gene>
    <name evidence="15" type="ORF">MUK42_13827</name>
</gene>
<dbReference type="InterPro" id="IPR048254">
    <property type="entry name" value="CDP_ALCOHOL_P_TRANSF_CS"/>
</dbReference>
<evidence type="ECO:0000256" key="5">
    <source>
        <dbReference type="ARBA" id="ARBA00022679"/>
    </source>
</evidence>
<dbReference type="NCBIfam" id="TIGR00560">
    <property type="entry name" value="pgsA"/>
    <property type="match status" value="1"/>
</dbReference>
<keyword evidence="5 12" id="KW-0808">Transferase</keyword>
<comment type="cofactor">
    <cofactor evidence="1">
        <name>Mn(2+)</name>
        <dbReference type="ChEBI" id="CHEBI:29035"/>
    </cofactor>
</comment>
<dbReference type="Pfam" id="PF01066">
    <property type="entry name" value="CDP-OH_P_transf"/>
    <property type="match status" value="1"/>
</dbReference>
<evidence type="ECO:0000256" key="13">
    <source>
        <dbReference type="SAM" id="Phobius"/>
    </source>
</evidence>
<dbReference type="GO" id="GO:0006655">
    <property type="term" value="P:phosphatidylglycerol biosynthetic process"/>
    <property type="evidence" value="ECO:0007669"/>
    <property type="project" value="UniProtKB-ARBA"/>
</dbReference>
<evidence type="ECO:0000256" key="2">
    <source>
        <dbReference type="ARBA" id="ARBA00004141"/>
    </source>
</evidence>
<dbReference type="GO" id="GO:0030145">
    <property type="term" value="F:manganese ion binding"/>
    <property type="evidence" value="ECO:0007669"/>
    <property type="project" value="UniProtKB-ARBA"/>
</dbReference>
<dbReference type="Gene3D" id="1.20.120.1760">
    <property type="match status" value="1"/>
</dbReference>